<evidence type="ECO:0000313" key="14">
    <source>
        <dbReference type="EMBL" id="SHK31388.1"/>
    </source>
</evidence>
<evidence type="ECO:0000256" key="8">
    <source>
        <dbReference type="ARBA" id="ARBA00023012"/>
    </source>
</evidence>
<dbReference type="PANTHER" id="PTHR24421:SF10">
    <property type="entry name" value="NITRATE_NITRITE SENSOR PROTEIN NARQ"/>
    <property type="match status" value="1"/>
</dbReference>
<keyword evidence="15" id="KW-1185">Reference proteome</keyword>
<dbReference type="EC" id="2.7.13.3" evidence="2"/>
<feature type="transmembrane region" description="Helical" evidence="10">
    <location>
        <begin position="201"/>
        <end position="222"/>
    </location>
</feature>
<sequence length="580" mass="66630">MKIQFSIGIIMLMVSSMISLAMIVYTFLKAKRTQMFYTYMSNQSLIFIWSMGQIFEVFSTNVQTKWFFVVFEYFAICFIGATWLLFSLSYLNHKIIQSRKNIILLCIAPATFFILVMTNEYHHMFYTVFEYDYRTYGIFFWSHLALSYIYLLMGTAILIKCLVKGTGYKRKQTILLIFAALIPIVSNIIHVFKIIKLGIDITSVGFTFSLMFFAMATFKYRFLNIVPIALQKAVDNIKESIIVVDNFNKIIDYNNAFIKTFLSGRMIENSEDINDLLNKINKNIDKTKQTNKLLEAIQFGTETCISGELTLKGSEIKCYTVNVYPIVGAKKEVLGRVVTFNDISSYKKLLKELNAKNEELSIMNEQLKEHLYAVEELAVMRERNRFAREVHDTLGHTMTSLITLMQVSKIAYKKNTDEGEETLSKGIEIARQGLKEIRRSISGLFPQKLESNTLTDGLKQLINEFQNLGINIELNIYGEEWYRSSACFNAVYRICQEAITNSIRHGKAQQINIILRLTDNRIKLFIIDNGCGCKKIKKGFGLLGMEERVKELNGLLTYGSDGESGFNIHVEIPIGDDDKK</sequence>
<keyword evidence="10" id="KW-1133">Transmembrane helix</keyword>
<feature type="coiled-coil region" evidence="9">
    <location>
        <begin position="343"/>
        <end position="370"/>
    </location>
</feature>
<protein>
    <recommendedName>
        <fullName evidence="2">histidine kinase</fullName>
        <ecNumber evidence="2">2.7.13.3</ecNumber>
    </recommendedName>
</protein>
<evidence type="ECO:0000256" key="9">
    <source>
        <dbReference type="SAM" id="Coils"/>
    </source>
</evidence>
<keyword evidence="10" id="KW-0472">Membrane</keyword>
<accession>A0A1M6RG82</accession>
<reference evidence="14 15" key="1">
    <citation type="submission" date="2016-11" db="EMBL/GenBank/DDBJ databases">
        <authorList>
            <person name="Jaros S."/>
            <person name="Januszkiewicz K."/>
            <person name="Wedrychowicz H."/>
        </authorList>
    </citation>
    <scope>NUCLEOTIDE SEQUENCE [LARGE SCALE GENOMIC DNA]</scope>
    <source>
        <strain evidence="14 15">DSM 15212</strain>
    </source>
</reference>
<keyword evidence="5" id="KW-0547">Nucleotide-binding</keyword>
<dbReference type="GO" id="GO:0005524">
    <property type="term" value="F:ATP binding"/>
    <property type="evidence" value="ECO:0007669"/>
    <property type="project" value="UniProtKB-KW"/>
</dbReference>
<keyword evidence="8" id="KW-0902">Two-component regulatory system</keyword>
<dbReference type="AlphaFoldDB" id="A0A1M6RG82"/>
<dbReference type="Pfam" id="PF02518">
    <property type="entry name" value="HATPase_c"/>
    <property type="match status" value="1"/>
</dbReference>
<evidence type="ECO:0000256" key="10">
    <source>
        <dbReference type="SAM" id="Phobius"/>
    </source>
</evidence>
<dbReference type="RefSeq" id="WP_073151711.1">
    <property type="nucleotide sequence ID" value="NZ_FRAG01000046.1"/>
</dbReference>
<dbReference type="GO" id="GO:0000155">
    <property type="term" value="F:phosphorelay sensor kinase activity"/>
    <property type="evidence" value="ECO:0007669"/>
    <property type="project" value="InterPro"/>
</dbReference>
<feature type="domain" description="Histidine kinase N-terminal 7TM region" evidence="13">
    <location>
        <begin position="12"/>
        <end position="227"/>
    </location>
</feature>
<dbReference type="CDD" id="cd16917">
    <property type="entry name" value="HATPase_UhpB-NarQ-NarX-like"/>
    <property type="match status" value="1"/>
</dbReference>
<dbReference type="OrthoDB" id="199946at2"/>
<evidence type="ECO:0000256" key="7">
    <source>
        <dbReference type="ARBA" id="ARBA00022840"/>
    </source>
</evidence>
<feature type="domain" description="Signal transduction histidine kinase subgroup 3 dimerisation and phosphoacceptor" evidence="12">
    <location>
        <begin position="382"/>
        <end position="448"/>
    </location>
</feature>
<evidence type="ECO:0000259" key="11">
    <source>
        <dbReference type="Pfam" id="PF02518"/>
    </source>
</evidence>
<dbReference type="InterPro" id="IPR003594">
    <property type="entry name" value="HATPase_dom"/>
</dbReference>
<dbReference type="GO" id="GO:0046983">
    <property type="term" value="F:protein dimerization activity"/>
    <property type="evidence" value="ECO:0007669"/>
    <property type="project" value="InterPro"/>
</dbReference>
<evidence type="ECO:0000256" key="4">
    <source>
        <dbReference type="ARBA" id="ARBA00022679"/>
    </source>
</evidence>
<feature type="transmembrane region" description="Helical" evidence="10">
    <location>
        <begin position="174"/>
        <end position="195"/>
    </location>
</feature>
<dbReference type="Proteomes" id="UP000184465">
    <property type="component" value="Unassembled WGS sequence"/>
</dbReference>
<comment type="catalytic activity">
    <reaction evidence="1">
        <text>ATP + protein L-histidine = ADP + protein N-phospho-L-histidine.</text>
        <dbReference type="EC" id="2.7.13.3"/>
    </reaction>
</comment>
<feature type="transmembrane region" description="Helical" evidence="10">
    <location>
        <begin position="138"/>
        <end position="162"/>
    </location>
</feature>
<dbReference type="PANTHER" id="PTHR24421">
    <property type="entry name" value="NITRATE/NITRITE SENSOR PROTEIN NARX-RELATED"/>
    <property type="match status" value="1"/>
</dbReference>
<dbReference type="GO" id="GO:0016020">
    <property type="term" value="C:membrane"/>
    <property type="evidence" value="ECO:0007669"/>
    <property type="project" value="InterPro"/>
</dbReference>
<dbReference type="STRING" id="1121301.SAMN02745912_02948"/>
<keyword evidence="9" id="KW-0175">Coiled coil</keyword>
<feature type="transmembrane region" description="Helical" evidence="10">
    <location>
        <begin position="35"/>
        <end position="55"/>
    </location>
</feature>
<dbReference type="InterPro" id="IPR031621">
    <property type="entry name" value="HisKA_7TM"/>
</dbReference>
<dbReference type="Gene3D" id="1.20.5.1930">
    <property type="match status" value="1"/>
</dbReference>
<evidence type="ECO:0000256" key="2">
    <source>
        <dbReference type="ARBA" id="ARBA00012438"/>
    </source>
</evidence>
<evidence type="ECO:0000256" key="6">
    <source>
        <dbReference type="ARBA" id="ARBA00022777"/>
    </source>
</evidence>
<feature type="transmembrane region" description="Helical" evidence="10">
    <location>
        <begin position="102"/>
        <end position="118"/>
    </location>
</feature>
<dbReference type="InterPro" id="IPR050482">
    <property type="entry name" value="Sensor_HK_TwoCompSys"/>
</dbReference>
<feature type="domain" description="Histidine kinase/HSP90-like ATPase" evidence="11">
    <location>
        <begin position="490"/>
        <end position="574"/>
    </location>
</feature>
<feature type="transmembrane region" description="Helical" evidence="10">
    <location>
        <begin position="6"/>
        <end position="28"/>
    </location>
</feature>
<organism evidence="14 15">
    <name type="scientific">Paramaledivibacter caminithermalis (strain DSM 15212 / CIP 107654 / DViRD3)</name>
    <name type="common">Clostridium caminithermale</name>
    <dbReference type="NCBI Taxonomy" id="1121301"/>
    <lineage>
        <taxon>Bacteria</taxon>
        <taxon>Bacillati</taxon>
        <taxon>Bacillota</taxon>
        <taxon>Clostridia</taxon>
        <taxon>Peptostreptococcales</taxon>
        <taxon>Caminicellaceae</taxon>
        <taxon>Paramaledivibacter</taxon>
    </lineage>
</organism>
<evidence type="ECO:0000259" key="12">
    <source>
        <dbReference type="Pfam" id="PF07730"/>
    </source>
</evidence>
<evidence type="ECO:0000259" key="13">
    <source>
        <dbReference type="Pfam" id="PF16927"/>
    </source>
</evidence>
<evidence type="ECO:0000256" key="1">
    <source>
        <dbReference type="ARBA" id="ARBA00000085"/>
    </source>
</evidence>
<dbReference type="Pfam" id="PF16927">
    <property type="entry name" value="HisKA_7TM"/>
    <property type="match status" value="1"/>
</dbReference>
<dbReference type="InterPro" id="IPR011712">
    <property type="entry name" value="Sig_transdc_His_kin_sub3_dim/P"/>
</dbReference>
<name>A0A1M6RG82_PARC5</name>
<dbReference type="SUPFAM" id="SSF55874">
    <property type="entry name" value="ATPase domain of HSP90 chaperone/DNA topoisomerase II/histidine kinase"/>
    <property type="match status" value="1"/>
</dbReference>
<evidence type="ECO:0000256" key="3">
    <source>
        <dbReference type="ARBA" id="ARBA00022553"/>
    </source>
</evidence>
<dbReference type="Gene3D" id="3.30.450.20">
    <property type="entry name" value="PAS domain"/>
    <property type="match status" value="1"/>
</dbReference>
<evidence type="ECO:0000256" key="5">
    <source>
        <dbReference type="ARBA" id="ARBA00022741"/>
    </source>
</evidence>
<dbReference type="Gene3D" id="3.30.565.10">
    <property type="entry name" value="Histidine kinase-like ATPase, C-terminal domain"/>
    <property type="match status" value="1"/>
</dbReference>
<dbReference type="EMBL" id="FRAG01000046">
    <property type="protein sequence ID" value="SHK31388.1"/>
    <property type="molecule type" value="Genomic_DNA"/>
</dbReference>
<evidence type="ECO:0000313" key="15">
    <source>
        <dbReference type="Proteomes" id="UP000184465"/>
    </source>
</evidence>
<keyword evidence="10" id="KW-0812">Transmembrane</keyword>
<keyword evidence="7" id="KW-0067">ATP-binding</keyword>
<keyword evidence="6 14" id="KW-0418">Kinase</keyword>
<keyword evidence="3" id="KW-0597">Phosphoprotein</keyword>
<proteinExistence type="predicted"/>
<keyword evidence="4" id="KW-0808">Transferase</keyword>
<feature type="coiled-coil region" evidence="9">
    <location>
        <begin position="270"/>
        <end position="297"/>
    </location>
</feature>
<dbReference type="Pfam" id="PF07730">
    <property type="entry name" value="HisKA_3"/>
    <property type="match status" value="1"/>
</dbReference>
<dbReference type="InterPro" id="IPR036890">
    <property type="entry name" value="HATPase_C_sf"/>
</dbReference>
<gene>
    <name evidence="14" type="ORF">SAMN02745912_02948</name>
</gene>
<feature type="transmembrane region" description="Helical" evidence="10">
    <location>
        <begin position="67"/>
        <end position="90"/>
    </location>
</feature>